<name>A0A1I7YWG3_9BILA</name>
<evidence type="ECO:0000313" key="2">
    <source>
        <dbReference type="Proteomes" id="UP000095287"/>
    </source>
</evidence>
<accession>A0A1I7YWG3</accession>
<dbReference type="Proteomes" id="UP000095287">
    <property type="component" value="Unplaced"/>
</dbReference>
<reference evidence="3" key="1">
    <citation type="submission" date="2016-11" db="UniProtKB">
        <authorList>
            <consortium name="WormBaseParasite"/>
        </authorList>
    </citation>
    <scope>IDENTIFICATION</scope>
</reference>
<dbReference type="PANTHER" id="PTHR21119">
    <property type="entry name" value="C2 DOMAIN-CONTAINING PROTEIN"/>
    <property type="match status" value="1"/>
</dbReference>
<keyword evidence="2" id="KW-1185">Reference proteome</keyword>
<dbReference type="WBParaSite" id="L893_g20542.t1">
    <property type="protein sequence ID" value="L893_g20542.t1"/>
    <property type="gene ID" value="L893_g20542"/>
</dbReference>
<dbReference type="PANTHER" id="PTHR21119:SF5">
    <property type="entry name" value="C2 DOMAIN-CONTAINING PROTEIN"/>
    <property type="match status" value="1"/>
</dbReference>
<dbReference type="InterPro" id="IPR039934">
    <property type="entry name" value="C2CD2/C2CD2L"/>
</dbReference>
<protein>
    <submittedName>
        <fullName evidence="3">SMP-LTD domain-containing protein</fullName>
    </submittedName>
</protein>
<proteinExistence type="predicted"/>
<dbReference type="AlphaFoldDB" id="A0A1I7YWG3"/>
<keyword evidence="1" id="KW-1133">Transmembrane helix</keyword>
<evidence type="ECO:0000313" key="3">
    <source>
        <dbReference type="WBParaSite" id="L893_g20542.t1"/>
    </source>
</evidence>
<keyword evidence="1" id="KW-0472">Membrane</keyword>
<feature type="transmembrane region" description="Helical" evidence="1">
    <location>
        <begin position="6"/>
        <end position="22"/>
    </location>
</feature>
<keyword evidence="1" id="KW-0812">Transmembrane</keyword>
<evidence type="ECO:0000256" key="1">
    <source>
        <dbReference type="SAM" id="Phobius"/>
    </source>
</evidence>
<sequence length="300" mass="33319">MDGITWLLFTWIVVGVLCYFAVNKMGTQSPESDAAVQKQNMSSSTAVQGTSKSNNCDWANDIIAWLFQYLHHVPEPLEAWIKSLNDAAKKAHTNNCEVLFEGFGDHSDVHLPPKLSDIVVEHGPRDHLTLRAHIDLPEVRVKLVTSQRTFDHMSVSNYDAFIRDLHGEVEGRIACIANQVFFMGCFNGRPEMDIQLVNRDSSQISQVSTTFVEEMIRRCLVSAVTNINLSESISASGGNLVEISKSSVVTAPVHEIVRRLHQSHLVDHNTTASAPPNKLRPLLGGGVRVRHNACKRGDFI</sequence>
<organism evidence="2 3">
    <name type="scientific">Steinernema glaseri</name>
    <dbReference type="NCBI Taxonomy" id="37863"/>
    <lineage>
        <taxon>Eukaryota</taxon>
        <taxon>Metazoa</taxon>
        <taxon>Ecdysozoa</taxon>
        <taxon>Nematoda</taxon>
        <taxon>Chromadorea</taxon>
        <taxon>Rhabditida</taxon>
        <taxon>Tylenchina</taxon>
        <taxon>Panagrolaimomorpha</taxon>
        <taxon>Strongyloidoidea</taxon>
        <taxon>Steinernematidae</taxon>
        <taxon>Steinernema</taxon>
    </lineage>
</organism>